<reference evidence="2" key="2">
    <citation type="submission" date="2023-06" db="EMBL/GenBank/DDBJ databases">
        <authorList>
            <person name="Lucena T."/>
            <person name="Sun Q."/>
        </authorList>
    </citation>
    <scope>NUCLEOTIDE SEQUENCE</scope>
    <source>
        <strain evidence="2">CECT 8869</strain>
    </source>
</reference>
<comment type="caution">
    <text evidence="2">The sequence shown here is derived from an EMBL/GenBank/DDBJ whole genome shotgun (WGS) entry which is preliminary data.</text>
</comment>
<proteinExistence type="predicted"/>
<reference evidence="2" key="1">
    <citation type="journal article" date="2014" name="Int. J. Syst. Evol. Microbiol.">
        <title>Complete genome of a new Firmicutes species belonging to the dominant human colonic microbiota ('Ruminococcus bicirculans') reveals two chromosomes and a selective capacity to utilize plant glucans.</title>
        <authorList>
            <consortium name="NISC Comparative Sequencing Program"/>
            <person name="Wegmann U."/>
            <person name="Louis P."/>
            <person name="Goesmann A."/>
            <person name="Henrissat B."/>
            <person name="Duncan S.H."/>
            <person name="Flint H.J."/>
        </authorList>
    </citation>
    <scope>NUCLEOTIDE SEQUENCE</scope>
    <source>
        <strain evidence="2">CECT 8869</strain>
    </source>
</reference>
<dbReference type="Pfam" id="PF13185">
    <property type="entry name" value="GAF_2"/>
    <property type="match status" value="1"/>
</dbReference>
<gene>
    <name evidence="2" type="ORF">Q2T41_01785</name>
</gene>
<dbReference type="Proteomes" id="UP001168579">
    <property type="component" value="Unassembled WGS sequence"/>
</dbReference>
<dbReference type="InterPro" id="IPR003018">
    <property type="entry name" value="GAF"/>
</dbReference>
<evidence type="ECO:0000313" key="3">
    <source>
        <dbReference type="Proteomes" id="UP001168579"/>
    </source>
</evidence>
<feature type="domain" description="GAF" evidence="1">
    <location>
        <begin position="25"/>
        <end position="151"/>
    </location>
</feature>
<organism evidence="2 3">
    <name type="scientific">Maribacter confluentis</name>
    <dbReference type="NCBI Taxonomy" id="1656093"/>
    <lineage>
        <taxon>Bacteria</taxon>
        <taxon>Pseudomonadati</taxon>
        <taxon>Bacteroidota</taxon>
        <taxon>Flavobacteriia</taxon>
        <taxon>Flavobacteriales</taxon>
        <taxon>Flavobacteriaceae</taxon>
        <taxon>Maribacter</taxon>
    </lineage>
</organism>
<dbReference type="RefSeq" id="WP_304434625.1">
    <property type="nucleotide sequence ID" value="NZ_JAUKUC010000001.1"/>
</dbReference>
<sequence>MSITSEIPKTITDELGNDHPNWALVLNATLNFFDCTTGTIHTLDQNSLLQLTAHKGIPEFLIPKLTTIPIGKGMAGIAAERKKPVEMCNLQTDDSGVARPSAKDTKVEGSLAAPLLHDNTLYGTIGIAKPIPYDFSEKEISLLMQIGNLISKKMIK</sequence>
<keyword evidence="3" id="KW-1185">Reference proteome</keyword>
<protein>
    <submittedName>
        <fullName evidence="2">GAF domain-containing protein</fullName>
    </submittedName>
</protein>
<dbReference type="SUPFAM" id="SSF55781">
    <property type="entry name" value="GAF domain-like"/>
    <property type="match status" value="1"/>
</dbReference>
<dbReference type="Gene3D" id="3.30.450.40">
    <property type="match status" value="1"/>
</dbReference>
<accession>A0ABT8RM49</accession>
<name>A0ABT8RM49_9FLAO</name>
<dbReference type="EMBL" id="JAUKUC010000001">
    <property type="protein sequence ID" value="MDO1511394.1"/>
    <property type="molecule type" value="Genomic_DNA"/>
</dbReference>
<evidence type="ECO:0000313" key="2">
    <source>
        <dbReference type="EMBL" id="MDO1511394.1"/>
    </source>
</evidence>
<dbReference type="InterPro" id="IPR029016">
    <property type="entry name" value="GAF-like_dom_sf"/>
</dbReference>
<evidence type="ECO:0000259" key="1">
    <source>
        <dbReference type="Pfam" id="PF13185"/>
    </source>
</evidence>